<keyword evidence="6" id="KW-0808">Transferase</keyword>
<dbReference type="RefSeq" id="WP_092054268.1">
    <property type="nucleotide sequence ID" value="NZ_FOJJ01000005.1"/>
</dbReference>
<dbReference type="InterPro" id="IPR018365">
    <property type="entry name" value="Cell_cycle_FtsW-rel_CS"/>
</dbReference>
<dbReference type="GO" id="GO:0051301">
    <property type="term" value="P:cell division"/>
    <property type="evidence" value="ECO:0007669"/>
    <property type="project" value="UniProtKB-KW"/>
</dbReference>
<evidence type="ECO:0000313" key="23">
    <source>
        <dbReference type="Proteomes" id="UP000317155"/>
    </source>
</evidence>
<evidence type="ECO:0000256" key="2">
    <source>
        <dbReference type="ARBA" id="ARBA00004752"/>
    </source>
</evidence>
<keyword evidence="13" id="KW-0961">Cell wall biogenesis/degradation</keyword>
<comment type="catalytic activity">
    <reaction evidence="20">
        <text>[GlcNAc-(1-&gt;4)-Mur2Ac(oyl-L-Ala-gamma-D-Glu-L-Lys-D-Ala-D-Ala)](n)-di-trans,octa-cis-undecaprenyl diphosphate + beta-D-GlcNAc-(1-&gt;4)-Mur2Ac(oyl-L-Ala-gamma-D-Glu-L-Lys-D-Ala-D-Ala)-di-trans,octa-cis-undecaprenyl diphosphate = [GlcNAc-(1-&gt;4)-Mur2Ac(oyl-L-Ala-gamma-D-Glu-L-Lys-D-Ala-D-Ala)](n+1)-di-trans,octa-cis-undecaprenyl diphosphate + di-trans,octa-cis-undecaprenyl diphosphate + H(+)</text>
        <dbReference type="Rhea" id="RHEA:23708"/>
        <dbReference type="Rhea" id="RHEA-COMP:9602"/>
        <dbReference type="Rhea" id="RHEA-COMP:9603"/>
        <dbReference type="ChEBI" id="CHEBI:15378"/>
        <dbReference type="ChEBI" id="CHEBI:58405"/>
        <dbReference type="ChEBI" id="CHEBI:60033"/>
        <dbReference type="ChEBI" id="CHEBI:78435"/>
        <dbReference type="EC" id="2.4.99.28"/>
    </reaction>
</comment>
<evidence type="ECO:0000256" key="13">
    <source>
        <dbReference type="ARBA" id="ARBA00023316"/>
    </source>
</evidence>
<feature type="transmembrane region" description="Helical" evidence="21">
    <location>
        <begin position="49"/>
        <end position="67"/>
    </location>
</feature>
<evidence type="ECO:0000256" key="10">
    <source>
        <dbReference type="ARBA" id="ARBA00022989"/>
    </source>
</evidence>
<evidence type="ECO:0000256" key="8">
    <source>
        <dbReference type="ARBA" id="ARBA00022960"/>
    </source>
</evidence>
<comment type="pathway">
    <text evidence="2">Cell wall biogenesis; peptidoglycan biosynthesis.</text>
</comment>
<dbReference type="Proteomes" id="UP000317155">
    <property type="component" value="Unassembled WGS sequence"/>
</dbReference>
<dbReference type="EC" id="2.4.99.28" evidence="19"/>
<accession>A0A550J6V6</accession>
<dbReference type="Pfam" id="PF01098">
    <property type="entry name" value="FTSW_RODA_SPOVE"/>
    <property type="match status" value="1"/>
</dbReference>
<proteinExistence type="inferred from homology"/>
<keyword evidence="3" id="KW-1003">Cell membrane</keyword>
<dbReference type="InterPro" id="IPR001182">
    <property type="entry name" value="FtsW/RodA"/>
</dbReference>
<evidence type="ECO:0000256" key="19">
    <source>
        <dbReference type="ARBA" id="ARBA00044770"/>
    </source>
</evidence>
<feature type="transmembrane region" description="Helical" evidence="21">
    <location>
        <begin position="74"/>
        <end position="94"/>
    </location>
</feature>
<evidence type="ECO:0000256" key="16">
    <source>
        <dbReference type="ARBA" id="ARBA00038053"/>
    </source>
</evidence>
<evidence type="ECO:0000256" key="6">
    <source>
        <dbReference type="ARBA" id="ARBA00022679"/>
    </source>
</evidence>
<keyword evidence="12" id="KW-0131">Cell cycle</keyword>
<dbReference type="AlphaFoldDB" id="A0A550J6V6"/>
<feature type="transmembrane region" description="Helical" evidence="21">
    <location>
        <begin position="12"/>
        <end position="29"/>
    </location>
</feature>
<keyword evidence="4" id="KW-0132">Cell division</keyword>
<feature type="transmembrane region" description="Helical" evidence="21">
    <location>
        <begin position="272"/>
        <end position="293"/>
    </location>
</feature>
<dbReference type="GO" id="GO:0015648">
    <property type="term" value="F:lipid-linked peptidoglycan transporter activity"/>
    <property type="evidence" value="ECO:0007669"/>
    <property type="project" value="TreeGrafter"/>
</dbReference>
<evidence type="ECO:0000256" key="21">
    <source>
        <dbReference type="SAM" id="Phobius"/>
    </source>
</evidence>
<dbReference type="EMBL" id="VJVV01000013">
    <property type="protein sequence ID" value="TRO78937.1"/>
    <property type="molecule type" value="Genomic_DNA"/>
</dbReference>
<dbReference type="GO" id="GO:0008360">
    <property type="term" value="P:regulation of cell shape"/>
    <property type="evidence" value="ECO:0007669"/>
    <property type="project" value="UniProtKB-KW"/>
</dbReference>
<keyword evidence="7 21" id="KW-0812">Transmembrane</keyword>
<dbReference type="GO" id="GO:0008955">
    <property type="term" value="F:peptidoglycan glycosyltransferase activity"/>
    <property type="evidence" value="ECO:0007669"/>
    <property type="project" value="UniProtKB-EC"/>
</dbReference>
<evidence type="ECO:0000256" key="15">
    <source>
        <dbReference type="ARBA" id="ARBA00033270"/>
    </source>
</evidence>
<keyword evidence="23" id="KW-1185">Reference proteome</keyword>
<feature type="transmembrane region" description="Helical" evidence="21">
    <location>
        <begin position="171"/>
        <end position="202"/>
    </location>
</feature>
<keyword evidence="11 21" id="KW-0472">Membrane</keyword>
<protein>
    <recommendedName>
        <fullName evidence="17">Probable peptidoglycan glycosyltransferase FtsW</fullName>
        <ecNumber evidence="19">2.4.99.28</ecNumber>
    </recommendedName>
    <alternativeName>
        <fullName evidence="18">Cell division protein FtsW</fullName>
    </alternativeName>
    <alternativeName>
        <fullName evidence="15">Cell wall polymerase</fullName>
    </alternativeName>
    <alternativeName>
        <fullName evidence="14">Peptidoglycan polymerase</fullName>
    </alternativeName>
</protein>
<evidence type="ECO:0000256" key="11">
    <source>
        <dbReference type="ARBA" id="ARBA00023136"/>
    </source>
</evidence>
<keyword evidence="9" id="KW-0573">Peptidoglycan synthesis</keyword>
<dbReference type="PROSITE" id="PS00428">
    <property type="entry name" value="FTSW_RODA_SPOVE"/>
    <property type="match status" value="1"/>
</dbReference>
<evidence type="ECO:0000256" key="5">
    <source>
        <dbReference type="ARBA" id="ARBA00022676"/>
    </source>
</evidence>
<evidence type="ECO:0000256" key="17">
    <source>
        <dbReference type="ARBA" id="ARBA00041185"/>
    </source>
</evidence>
<evidence type="ECO:0000256" key="12">
    <source>
        <dbReference type="ARBA" id="ARBA00023306"/>
    </source>
</evidence>
<evidence type="ECO:0000256" key="4">
    <source>
        <dbReference type="ARBA" id="ARBA00022618"/>
    </source>
</evidence>
<evidence type="ECO:0000256" key="18">
    <source>
        <dbReference type="ARBA" id="ARBA00041418"/>
    </source>
</evidence>
<keyword evidence="8" id="KW-0133">Cell shape</keyword>
<dbReference type="GO" id="GO:0032153">
    <property type="term" value="C:cell division site"/>
    <property type="evidence" value="ECO:0007669"/>
    <property type="project" value="TreeGrafter"/>
</dbReference>
<keyword evidence="10 21" id="KW-1133">Transmembrane helix</keyword>
<name>A0A550J6V6_9BACT</name>
<comment type="subcellular location">
    <subcellularLocation>
        <location evidence="1">Cell membrane</location>
        <topology evidence="1">Multi-pass membrane protein</topology>
    </subcellularLocation>
</comment>
<sequence length="368" mass="40118">MEIRKGFDTTLLLLAVVLTCFGVVMVYSASSIMAEKRYADGFYFLKRQGIYAIAGFVVMTVAMHFDYRNWRHLAVPFLFFCLFLLILVLIPGIGNQAGGASRWIRLGPISIQPAEVAKLGLVIYMAYSLSKKKDKVKSLTKGFIPYMIVLALLLALLLLQPDLGSALAMGAVAMIMLLVAGTRLTYLVSIAIIAAPLLYYAVMNVDYRRRRILAFLNPWEDPSDTGFQIIQSWIAFGSGGFGGNGLGQSHQKLFFLPEAHTDFIFAVIGEELGYAGVFVVAAMFLVLIVRGMRASLLAPDDFGRFLAFGMTLLLGLQAFVNIAVVMGMVPTKGMALPFLSYGGTSLLTTLLAVGILLNISSHAPGEVR</sequence>
<evidence type="ECO:0000256" key="3">
    <source>
        <dbReference type="ARBA" id="ARBA00022475"/>
    </source>
</evidence>
<feature type="transmembrane region" description="Helical" evidence="21">
    <location>
        <begin position="139"/>
        <end position="159"/>
    </location>
</feature>
<evidence type="ECO:0000256" key="7">
    <source>
        <dbReference type="ARBA" id="ARBA00022692"/>
    </source>
</evidence>
<dbReference type="PANTHER" id="PTHR30474">
    <property type="entry name" value="CELL CYCLE PROTEIN"/>
    <property type="match status" value="1"/>
</dbReference>
<feature type="transmembrane region" description="Helical" evidence="21">
    <location>
        <begin position="106"/>
        <end position="127"/>
    </location>
</feature>
<comment type="caution">
    <text evidence="22">The sequence shown here is derived from an EMBL/GenBank/DDBJ whole genome shotgun (WGS) entry which is preliminary data.</text>
</comment>
<reference evidence="22 23" key="1">
    <citation type="submission" date="2019-07" db="EMBL/GenBank/DDBJ databases">
        <title>Insights of Desulfuromonas acetexigens electromicrobiology.</title>
        <authorList>
            <person name="Katuri K."/>
            <person name="Sapireddy V."/>
            <person name="Shaw D.R."/>
            <person name="Saikaly P."/>
        </authorList>
    </citation>
    <scope>NUCLEOTIDE SEQUENCE [LARGE SCALE GENOMIC DNA]</scope>
    <source>
        <strain evidence="22 23">2873</strain>
    </source>
</reference>
<feature type="transmembrane region" description="Helical" evidence="21">
    <location>
        <begin position="338"/>
        <end position="359"/>
    </location>
</feature>
<evidence type="ECO:0000256" key="9">
    <source>
        <dbReference type="ARBA" id="ARBA00022984"/>
    </source>
</evidence>
<dbReference type="GO" id="GO:0009252">
    <property type="term" value="P:peptidoglycan biosynthetic process"/>
    <property type="evidence" value="ECO:0007669"/>
    <property type="project" value="UniProtKB-KW"/>
</dbReference>
<dbReference type="InterPro" id="IPR013437">
    <property type="entry name" value="FtsW"/>
</dbReference>
<feature type="transmembrane region" description="Helical" evidence="21">
    <location>
        <begin position="305"/>
        <end position="326"/>
    </location>
</feature>
<dbReference type="NCBIfam" id="TIGR02614">
    <property type="entry name" value="ftsW"/>
    <property type="match status" value="1"/>
</dbReference>
<dbReference type="OrthoDB" id="9768187at2"/>
<dbReference type="GO" id="GO:0071555">
    <property type="term" value="P:cell wall organization"/>
    <property type="evidence" value="ECO:0007669"/>
    <property type="project" value="UniProtKB-KW"/>
</dbReference>
<evidence type="ECO:0000313" key="22">
    <source>
        <dbReference type="EMBL" id="TRO78937.1"/>
    </source>
</evidence>
<organism evidence="22 23">
    <name type="scientific">Trichloromonas acetexigens</name>
    <dbReference type="NCBI Taxonomy" id="38815"/>
    <lineage>
        <taxon>Bacteria</taxon>
        <taxon>Pseudomonadati</taxon>
        <taxon>Thermodesulfobacteriota</taxon>
        <taxon>Desulfuromonadia</taxon>
        <taxon>Desulfuromonadales</taxon>
        <taxon>Trichloromonadaceae</taxon>
        <taxon>Trichloromonas</taxon>
    </lineage>
</organism>
<comment type="similarity">
    <text evidence="16">Belongs to the SEDS family. FtsW subfamily.</text>
</comment>
<gene>
    <name evidence="22" type="primary">ftsW</name>
    <name evidence="22" type="ORF">FL622_14730</name>
</gene>
<dbReference type="GO" id="GO:0005886">
    <property type="term" value="C:plasma membrane"/>
    <property type="evidence" value="ECO:0007669"/>
    <property type="project" value="UniProtKB-SubCell"/>
</dbReference>
<keyword evidence="5" id="KW-0328">Glycosyltransferase</keyword>
<evidence type="ECO:0000256" key="14">
    <source>
        <dbReference type="ARBA" id="ARBA00032370"/>
    </source>
</evidence>
<evidence type="ECO:0000256" key="20">
    <source>
        <dbReference type="ARBA" id="ARBA00049902"/>
    </source>
</evidence>
<evidence type="ECO:0000256" key="1">
    <source>
        <dbReference type="ARBA" id="ARBA00004651"/>
    </source>
</evidence>
<dbReference type="PANTHER" id="PTHR30474:SF2">
    <property type="entry name" value="PEPTIDOGLYCAN GLYCOSYLTRANSFERASE FTSW-RELATED"/>
    <property type="match status" value="1"/>
</dbReference>